<dbReference type="EMBL" id="JACHFQ010000002">
    <property type="protein sequence ID" value="MBB5225275.1"/>
    <property type="molecule type" value="Genomic_DNA"/>
</dbReference>
<dbReference type="InterPro" id="IPR001708">
    <property type="entry name" value="YidC/ALB3/OXA1/COX18"/>
</dbReference>
<keyword evidence="9" id="KW-1185">Reference proteome</keyword>
<dbReference type="NCBIfam" id="TIGR03592">
    <property type="entry name" value="yidC_oxa1_cterm"/>
    <property type="match status" value="1"/>
</dbReference>
<feature type="transmembrane region" description="Helical" evidence="6">
    <location>
        <begin position="438"/>
        <end position="456"/>
    </location>
</feature>
<dbReference type="RefSeq" id="WP_184657397.1">
    <property type="nucleotide sequence ID" value="NZ_CP031518.1"/>
</dbReference>
<dbReference type="GO" id="GO:0032977">
    <property type="term" value="F:membrane insertase activity"/>
    <property type="evidence" value="ECO:0007669"/>
    <property type="project" value="InterPro"/>
</dbReference>
<gene>
    <name evidence="8" type="ORF">HNP76_000619</name>
</gene>
<dbReference type="InterPro" id="IPR028055">
    <property type="entry name" value="YidC/Oxa/ALB_C"/>
</dbReference>
<dbReference type="PANTHER" id="PTHR12428:SF65">
    <property type="entry name" value="CYTOCHROME C OXIDASE ASSEMBLY PROTEIN COX18, MITOCHONDRIAL"/>
    <property type="match status" value="1"/>
</dbReference>
<feature type="transmembrane region" description="Helical" evidence="6">
    <location>
        <begin position="229"/>
        <end position="249"/>
    </location>
</feature>
<feature type="transmembrane region" description="Helical" evidence="6">
    <location>
        <begin position="147"/>
        <end position="173"/>
    </location>
</feature>
<dbReference type="PANTHER" id="PTHR12428">
    <property type="entry name" value="OXA1"/>
    <property type="match status" value="1"/>
</dbReference>
<accession>A0A7W8LLE3</accession>
<feature type="transmembrane region" description="Helical" evidence="6">
    <location>
        <begin position="369"/>
        <end position="388"/>
    </location>
</feature>
<feature type="transmembrane region" description="Helical" evidence="6">
    <location>
        <begin position="108"/>
        <end position="127"/>
    </location>
</feature>
<sequence length="901" mass="102944">MPFTTILYDIILSPITQIIEITYRVFNKMFNNTGIAILGVSLAVTLLCLPLYIIAESWQETERSMQKRMSFWVSHIKKSFKGDEQYMMLNTYYRQNHYHPIMALRSSFGILIQIPFFLAAYHTLSALPDLQGRDFLFIKDMGKADSVFTIGSFSVNILPILMTMINCISGAIYSRGHAIKEKIQIYGMALVFLVVLYNSPAGLVLYWTMNNIFSLVKNIFYKMKNPLKILYLCAVSAILLLAFFILFLYDGGANLKKRLAAVFFLLFWIPLPYYVRLIIHLSEKTFSSIFTDKKLRFALFALSSLGLCILTGLVLPSQLITSSVQEFSNIENYTSPNAFLHSSFWMSFGFFVFWPACIYFLFQKRLQTLIAYFFSAAFLGAIVNSYIFNGNYGSMDVTLRFIDGFVNPSKIFMLLNILSLAAILVLVIFVIKIKLTRFMNFALLATLSVLIVLSFINTSKISSEYKAFAASHTQSTSQTAKFSLSKTQPNIVIFMLDRFESAFIEPILKDQKNLSQKLNGFTFYPNCLSFNGHTLMGSPGLYGGFDYTPMEMNKRNSIKLKDKHNEALILLPKLLCQQGFSATVSDLSWANYNYIADMNFIKNFPASENPGLENLKAISLFGHYTGDFKREKLKAGFDLASLSHVLNRNLFWVSIFRQVPAILRAVVYYKGTWWENGVQENAGDFVNWYSILYYLPEIMQVNSAKPTLSILTNECTHAFEDISMYSIEPEYPYSINDDGYKVNTVTLIQIAEFADYLRSQGIYDNTKIIVVSDHGIGRDIDKFESPSFNGYQKDHLNPVLLVKDFNSDTNGIVKIDDRFMTNADVPYLALKGIVENPVNPFTKNPIDENYKNGGIIATKGDIFMPYHSKSEYEFTLSDDDWIHIKDNIFIDSNWEKYTKQD</sequence>
<keyword evidence="4 6" id="KW-0472">Membrane</keyword>
<feature type="transmembrane region" description="Helical" evidence="6">
    <location>
        <begin position="261"/>
        <end position="279"/>
    </location>
</feature>
<evidence type="ECO:0000256" key="1">
    <source>
        <dbReference type="ARBA" id="ARBA00004141"/>
    </source>
</evidence>
<evidence type="ECO:0000256" key="4">
    <source>
        <dbReference type="ARBA" id="ARBA00023136"/>
    </source>
</evidence>
<dbReference type="SUPFAM" id="SSF53649">
    <property type="entry name" value="Alkaline phosphatase-like"/>
    <property type="match status" value="1"/>
</dbReference>
<dbReference type="GO" id="GO:0051205">
    <property type="term" value="P:protein insertion into membrane"/>
    <property type="evidence" value="ECO:0007669"/>
    <property type="project" value="TreeGrafter"/>
</dbReference>
<proteinExistence type="inferred from homology"/>
<keyword evidence="3 6" id="KW-1133">Transmembrane helix</keyword>
<reference evidence="8 9" key="1">
    <citation type="submission" date="2020-08" db="EMBL/GenBank/DDBJ databases">
        <title>Genomic Encyclopedia of Type Strains, Phase IV (KMG-IV): sequencing the most valuable type-strain genomes for metagenomic binning, comparative biology and taxonomic classification.</title>
        <authorList>
            <person name="Goeker M."/>
        </authorList>
    </citation>
    <scope>NUCLEOTIDE SEQUENCE [LARGE SCALE GENOMIC DNA]</scope>
    <source>
        <strain evidence="8 9">DSM 103462</strain>
    </source>
</reference>
<evidence type="ECO:0000313" key="9">
    <source>
        <dbReference type="Proteomes" id="UP000518887"/>
    </source>
</evidence>
<evidence type="ECO:0000313" key="8">
    <source>
        <dbReference type="EMBL" id="MBB5225275.1"/>
    </source>
</evidence>
<evidence type="ECO:0000256" key="5">
    <source>
        <dbReference type="RuleBase" id="RU003945"/>
    </source>
</evidence>
<dbReference type="InterPro" id="IPR017850">
    <property type="entry name" value="Alkaline_phosphatase_core_sf"/>
</dbReference>
<keyword evidence="2 5" id="KW-0812">Transmembrane</keyword>
<evidence type="ECO:0000256" key="3">
    <source>
        <dbReference type="ARBA" id="ARBA00022989"/>
    </source>
</evidence>
<protein>
    <submittedName>
        <fullName evidence="8">YidC/Oxa1 family membrane protein insertase</fullName>
    </submittedName>
</protein>
<dbReference type="AlphaFoldDB" id="A0A7W8LLE3"/>
<feature type="transmembrane region" description="Helical" evidence="6">
    <location>
        <begin position="35"/>
        <end position="55"/>
    </location>
</feature>
<feature type="transmembrane region" description="Helical" evidence="6">
    <location>
        <begin position="299"/>
        <end position="319"/>
    </location>
</feature>
<feature type="transmembrane region" description="Helical" evidence="6">
    <location>
        <begin position="185"/>
        <end position="208"/>
    </location>
</feature>
<dbReference type="Pfam" id="PF02096">
    <property type="entry name" value="60KD_IMP"/>
    <property type="match status" value="1"/>
</dbReference>
<feature type="transmembrane region" description="Helical" evidence="6">
    <location>
        <begin position="411"/>
        <end position="431"/>
    </location>
</feature>
<evidence type="ECO:0000259" key="7">
    <source>
        <dbReference type="Pfam" id="PF02096"/>
    </source>
</evidence>
<dbReference type="GO" id="GO:0005886">
    <property type="term" value="C:plasma membrane"/>
    <property type="evidence" value="ECO:0007669"/>
    <property type="project" value="TreeGrafter"/>
</dbReference>
<comment type="subcellular location">
    <subcellularLocation>
        <location evidence="1 5">Membrane</location>
        <topology evidence="1 5">Multi-pass membrane protein</topology>
    </subcellularLocation>
</comment>
<dbReference type="Gene3D" id="3.40.720.10">
    <property type="entry name" value="Alkaline Phosphatase, subunit A"/>
    <property type="match status" value="1"/>
</dbReference>
<organism evidence="8 9">
    <name type="scientific">Treponema ruminis</name>
    <dbReference type="NCBI Taxonomy" id="744515"/>
    <lineage>
        <taxon>Bacteria</taxon>
        <taxon>Pseudomonadati</taxon>
        <taxon>Spirochaetota</taxon>
        <taxon>Spirochaetia</taxon>
        <taxon>Spirochaetales</taxon>
        <taxon>Treponemataceae</taxon>
        <taxon>Treponema</taxon>
    </lineage>
</organism>
<name>A0A7W8LLE3_9SPIR</name>
<comment type="caution">
    <text evidence="8">The sequence shown here is derived from an EMBL/GenBank/DDBJ whole genome shotgun (WGS) entry which is preliminary data.</text>
</comment>
<evidence type="ECO:0000256" key="6">
    <source>
        <dbReference type="SAM" id="Phobius"/>
    </source>
</evidence>
<feature type="domain" description="Membrane insertase YidC/Oxa/ALB C-terminal" evidence="7">
    <location>
        <begin position="34"/>
        <end position="221"/>
    </location>
</feature>
<dbReference type="Proteomes" id="UP000518887">
    <property type="component" value="Unassembled WGS sequence"/>
</dbReference>
<comment type="similarity">
    <text evidence="5">Belongs to the OXA1/ALB3/YidC family.</text>
</comment>
<feature type="transmembrane region" description="Helical" evidence="6">
    <location>
        <begin position="339"/>
        <end position="362"/>
    </location>
</feature>
<evidence type="ECO:0000256" key="2">
    <source>
        <dbReference type="ARBA" id="ARBA00022692"/>
    </source>
</evidence>